<dbReference type="InterPro" id="IPR009003">
    <property type="entry name" value="Peptidase_S1_PA"/>
</dbReference>
<comment type="similarity">
    <text evidence="2">Belongs to the peptidase S1 family. CLIP subfamily.</text>
</comment>
<keyword evidence="1" id="KW-1015">Disulfide bond</keyword>
<evidence type="ECO:0000313" key="5">
    <source>
        <dbReference type="Proteomes" id="UP000466442"/>
    </source>
</evidence>
<proteinExistence type="inferred from homology"/>
<name>A0A8S9XWQ8_APOLU</name>
<keyword evidence="5" id="KW-1185">Reference proteome</keyword>
<dbReference type="InterPro" id="IPR001254">
    <property type="entry name" value="Trypsin_dom"/>
</dbReference>
<dbReference type="PROSITE" id="PS50240">
    <property type="entry name" value="TRYPSIN_DOM"/>
    <property type="match status" value="1"/>
</dbReference>
<comment type="caution">
    <text evidence="4">The sequence shown here is derived from an EMBL/GenBank/DDBJ whole genome shotgun (WGS) entry which is preliminary data.</text>
</comment>
<sequence length="343" mass="38716">MGLALKMFCLHVFVNKRISNAVQKQDTNFRMAIPAEEKLMVTIRIPTASNQSTHSMATSCWRFSLMFWTMSILVEAFPTEQTQVRQDPGATYTMCVGVITNKILTEYNQCQGTFLTQQHMVTSCRCIGSTNNDTGIFTQGSPSSYTVSSWSRGPKESREVANLYFHPYCGIEANTVLLDVGLVEVDSPFSTESVEPASLPDALPFRFYEYIRVLKANHQTCQTTNLLEEAGLMHDAHIQGIPIHKYRTCVDLKRYNCTLIILATNHIFALPNEEIIPTKNPYDPLPPPVYKDCDASAGAPLICHRQMLVGINGRSARCDDPYDSHMFFRMDQAMKWLKNTICE</sequence>
<protein>
    <recommendedName>
        <fullName evidence="3">Peptidase S1 domain-containing protein</fullName>
    </recommendedName>
</protein>
<accession>A0A8S9XWQ8</accession>
<dbReference type="InterPro" id="IPR051487">
    <property type="entry name" value="Ser/Thr_Proteases_Immune/Dev"/>
</dbReference>
<dbReference type="PANTHER" id="PTHR24256">
    <property type="entry name" value="TRYPTASE-RELATED"/>
    <property type="match status" value="1"/>
</dbReference>
<dbReference type="SUPFAM" id="SSF50494">
    <property type="entry name" value="Trypsin-like serine proteases"/>
    <property type="match status" value="1"/>
</dbReference>
<dbReference type="GO" id="GO:0006508">
    <property type="term" value="P:proteolysis"/>
    <property type="evidence" value="ECO:0007669"/>
    <property type="project" value="InterPro"/>
</dbReference>
<evidence type="ECO:0000256" key="2">
    <source>
        <dbReference type="ARBA" id="ARBA00024195"/>
    </source>
</evidence>
<evidence type="ECO:0000256" key="1">
    <source>
        <dbReference type="ARBA" id="ARBA00023157"/>
    </source>
</evidence>
<dbReference type="InterPro" id="IPR043504">
    <property type="entry name" value="Peptidase_S1_PA_chymotrypsin"/>
</dbReference>
<evidence type="ECO:0000259" key="3">
    <source>
        <dbReference type="PROSITE" id="PS50240"/>
    </source>
</evidence>
<organism evidence="4 5">
    <name type="scientific">Apolygus lucorum</name>
    <name type="common">Small green plant bug</name>
    <name type="synonym">Lygocoris lucorum</name>
    <dbReference type="NCBI Taxonomy" id="248454"/>
    <lineage>
        <taxon>Eukaryota</taxon>
        <taxon>Metazoa</taxon>
        <taxon>Ecdysozoa</taxon>
        <taxon>Arthropoda</taxon>
        <taxon>Hexapoda</taxon>
        <taxon>Insecta</taxon>
        <taxon>Pterygota</taxon>
        <taxon>Neoptera</taxon>
        <taxon>Paraneoptera</taxon>
        <taxon>Hemiptera</taxon>
        <taxon>Heteroptera</taxon>
        <taxon>Panheteroptera</taxon>
        <taxon>Cimicomorpha</taxon>
        <taxon>Miridae</taxon>
        <taxon>Mirini</taxon>
        <taxon>Apolygus</taxon>
    </lineage>
</organism>
<dbReference type="Proteomes" id="UP000466442">
    <property type="component" value="Unassembled WGS sequence"/>
</dbReference>
<dbReference type="Gene3D" id="2.40.10.10">
    <property type="entry name" value="Trypsin-like serine proteases"/>
    <property type="match status" value="1"/>
</dbReference>
<evidence type="ECO:0000313" key="4">
    <source>
        <dbReference type="EMBL" id="KAF6212526.1"/>
    </source>
</evidence>
<dbReference type="EMBL" id="WIXP02000004">
    <property type="protein sequence ID" value="KAF6212526.1"/>
    <property type="molecule type" value="Genomic_DNA"/>
</dbReference>
<gene>
    <name evidence="4" type="ORF">GE061_013049</name>
</gene>
<dbReference type="AlphaFoldDB" id="A0A8S9XWQ8"/>
<reference evidence="4" key="1">
    <citation type="journal article" date="2021" name="Mol. Ecol. Resour.">
        <title>Apolygus lucorum genome provides insights into omnivorousness and mesophyll feeding.</title>
        <authorList>
            <person name="Liu Y."/>
            <person name="Liu H."/>
            <person name="Wang H."/>
            <person name="Huang T."/>
            <person name="Liu B."/>
            <person name="Yang B."/>
            <person name="Yin L."/>
            <person name="Li B."/>
            <person name="Zhang Y."/>
            <person name="Zhang S."/>
            <person name="Jiang F."/>
            <person name="Zhang X."/>
            <person name="Ren Y."/>
            <person name="Wang B."/>
            <person name="Wang S."/>
            <person name="Lu Y."/>
            <person name="Wu K."/>
            <person name="Fan W."/>
            <person name="Wang G."/>
        </authorList>
    </citation>
    <scope>NUCLEOTIDE SEQUENCE</scope>
    <source>
        <strain evidence="4">12Hb</strain>
    </source>
</reference>
<feature type="domain" description="Peptidase S1" evidence="3">
    <location>
        <begin position="68"/>
        <end position="342"/>
    </location>
</feature>
<dbReference type="GO" id="GO:0004252">
    <property type="term" value="F:serine-type endopeptidase activity"/>
    <property type="evidence" value="ECO:0007669"/>
    <property type="project" value="InterPro"/>
</dbReference>